<feature type="domain" description="EthD" evidence="1">
    <location>
        <begin position="33"/>
        <end position="83"/>
    </location>
</feature>
<proteinExistence type="predicted"/>
<accession>A0ABX1P0G9</accession>
<evidence type="ECO:0000313" key="3">
    <source>
        <dbReference type="Proteomes" id="UP000633943"/>
    </source>
</evidence>
<organism evidence="2 3">
    <name type="scientific">Aromatoleum bremense</name>
    <dbReference type="NCBI Taxonomy" id="76115"/>
    <lineage>
        <taxon>Bacteria</taxon>
        <taxon>Pseudomonadati</taxon>
        <taxon>Pseudomonadota</taxon>
        <taxon>Betaproteobacteria</taxon>
        <taxon>Rhodocyclales</taxon>
        <taxon>Rhodocyclaceae</taxon>
        <taxon>Aromatoleum</taxon>
    </lineage>
</organism>
<name>A0ABX1P0G9_9RHOO</name>
<dbReference type="InterPro" id="IPR009799">
    <property type="entry name" value="EthD_dom"/>
</dbReference>
<comment type="caution">
    <text evidence="2">The sequence shown here is derived from an EMBL/GenBank/DDBJ whole genome shotgun (WGS) entry which is preliminary data.</text>
</comment>
<dbReference type="PANTHER" id="PTHR40260:SF2">
    <property type="entry name" value="BLR8190 PROTEIN"/>
    <property type="match status" value="1"/>
</dbReference>
<protein>
    <submittedName>
        <fullName evidence="2">EthD family reductase</fullName>
    </submittedName>
</protein>
<dbReference type="SUPFAM" id="SSF54909">
    <property type="entry name" value="Dimeric alpha+beta barrel"/>
    <property type="match status" value="1"/>
</dbReference>
<dbReference type="PANTHER" id="PTHR40260">
    <property type="entry name" value="BLR8190 PROTEIN"/>
    <property type="match status" value="1"/>
</dbReference>
<dbReference type="Pfam" id="PF07110">
    <property type="entry name" value="EthD"/>
    <property type="match status" value="1"/>
</dbReference>
<reference evidence="2 3" key="1">
    <citation type="submission" date="2019-12" db="EMBL/GenBank/DDBJ databases">
        <title>Comparative genomics gives insights into the taxonomy of the Azoarcus-Aromatoleum group and reveals separate origins of nif in the plant-associated Azoarcus and non-plant-associated Aromatoleum sub-groups.</title>
        <authorList>
            <person name="Lafos M."/>
            <person name="Maluk M."/>
            <person name="Batista M."/>
            <person name="Junghare M."/>
            <person name="Carmona M."/>
            <person name="Faoro H."/>
            <person name="Cruz L.M."/>
            <person name="Battistoni F."/>
            <person name="De Souza E."/>
            <person name="Pedrosa F."/>
            <person name="Chen W.-M."/>
            <person name="Poole P.S."/>
            <person name="Dixon R.A."/>
            <person name="James E.K."/>
        </authorList>
    </citation>
    <scope>NUCLEOTIDE SEQUENCE [LARGE SCALE GENOMIC DNA]</scope>
    <source>
        <strain evidence="2 3">PbN1</strain>
    </source>
</reference>
<keyword evidence="3" id="KW-1185">Reference proteome</keyword>
<evidence type="ECO:0000313" key="2">
    <source>
        <dbReference type="EMBL" id="NMG17819.1"/>
    </source>
</evidence>
<sequence>MPINLTKRSHKRRITVIRVSVLYPNAAGTKFDMAYYRNKHIPMVKQLLGIACKRIDVDHGLAGAQPELSATFAAMAHLTFDSV</sequence>
<evidence type="ECO:0000259" key="1">
    <source>
        <dbReference type="Pfam" id="PF07110"/>
    </source>
</evidence>
<dbReference type="NCBIfam" id="TIGR02118">
    <property type="entry name" value="EthD family reductase"/>
    <property type="match status" value="1"/>
</dbReference>
<gene>
    <name evidence="2" type="ORF">GPA24_20300</name>
</gene>
<dbReference type="Proteomes" id="UP000633943">
    <property type="component" value="Unassembled WGS sequence"/>
</dbReference>
<dbReference type="InterPro" id="IPR011008">
    <property type="entry name" value="Dimeric_a/b-barrel"/>
</dbReference>
<dbReference type="EMBL" id="WTVP01000126">
    <property type="protein sequence ID" value="NMG17819.1"/>
    <property type="molecule type" value="Genomic_DNA"/>
</dbReference>
<feature type="non-terminal residue" evidence="2">
    <location>
        <position position="83"/>
    </location>
</feature>
<dbReference type="Gene3D" id="3.30.70.100">
    <property type="match status" value="1"/>
</dbReference>